<evidence type="ECO:0000313" key="1">
    <source>
        <dbReference type="EMBL" id="VFK79951.1"/>
    </source>
</evidence>
<accession>A0A451BNR6</accession>
<protein>
    <submittedName>
        <fullName evidence="1">Uncharacterized protein</fullName>
    </submittedName>
</protein>
<reference evidence="1" key="1">
    <citation type="submission" date="2019-02" db="EMBL/GenBank/DDBJ databases">
        <authorList>
            <person name="Gruber-Vodicka R. H."/>
            <person name="Seah K. B. B."/>
        </authorList>
    </citation>
    <scope>NUCLEOTIDE SEQUENCE</scope>
    <source>
        <strain evidence="1">BECK_S127</strain>
    </source>
</reference>
<dbReference type="EMBL" id="CAADHB010000076">
    <property type="protein sequence ID" value="VFK79951.1"/>
    <property type="molecule type" value="Genomic_DNA"/>
</dbReference>
<organism evidence="1">
    <name type="scientific">Candidatus Kentrum sp. SD</name>
    <dbReference type="NCBI Taxonomy" id="2126332"/>
    <lineage>
        <taxon>Bacteria</taxon>
        <taxon>Pseudomonadati</taxon>
        <taxon>Pseudomonadota</taxon>
        <taxon>Gammaproteobacteria</taxon>
        <taxon>Candidatus Kentrum</taxon>
    </lineage>
</organism>
<name>A0A451BNR6_9GAMM</name>
<gene>
    <name evidence="1" type="ORF">BECKSD772D_GA0070982_10762</name>
</gene>
<proteinExistence type="predicted"/>
<sequence length="132" mass="14447">MLRVPITLENETTTKMHQKRRVTALTRLTRPTNPGCCFIVRYAGPDRRQQRPVPGRGPAPFRGIGPRRLFEILGGLLFEYALDCRAGPLPEGLARLGVAPGPTQRGQVVADFADIGVILAQYPLQGGEGPFQ</sequence>
<dbReference type="AlphaFoldDB" id="A0A451BNR6"/>